<evidence type="ECO:0000259" key="1">
    <source>
        <dbReference type="PROSITE" id="PS51340"/>
    </source>
</evidence>
<comment type="caution">
    <text evidence="2">The sequence shown here is derived from an EMBL/GenBank/DDBJ whole genome shotgun (WGS) entry which is preliminary data.</text>
</comment>
<accession>A0ABC8TAD0</accession>
<dbReference type="AlphaFoldDB" id="A0ABC8TAD0"/>
<name>A0ABC8TAD0_9AQUA</name>
<keyword evidence="3" id="KW-1185">Reference proteome</keyword>
<evidence type="ECO:0000313" key="2">
    <source>
        <dbReference type="EMBL" id="CAK9166370.1"/>
    </source>
</evidence>
<dbReference type="PROSITE" id="PS51340">
    <property type="entry name" value="MOSC"/>
    <property type="match status" value="1"/>
</dbReference>
<gene>
    <name evidence="2" type="ORF">ILEXP_LOCUS35587</name>
</gene>
<feature type="domain" description="MOSC" evidence="1">
    <location>
        <begin position="1"/>
        <end position="41"/>
    </location>
</feature>
<organism evidence="2 3">
    <name type="scientific">Ilex paraguariensis</name>
    <name type="common">yerba mate</name>
    <dbReference type="NCBI Taxonomy" id="185542"/>
    <lineage>
        <taxon>Eukaryota</taxon>
        <taxon>Viridiplantae</taxon>
        <taxon>Streptophyta</taxon>
        <taxon>Embryophyta</taxon>
        <taxon>Tracheophyta</taxon>
        <taxon>Spermatophyta</taxon>
        <taxon>Magnoliopsida</taxon>
        <taxon>eudicotyledons</taxon>
        <taxon>Gunneridae</taxon>
        <taxon>Pentapetalae</taxon>
        <taxon>asterids</taxon>
        <taxon>campanulids</taxon>
        <taxon>Aquifoliales</taxon>
        <taxon>Aquifoliaceae</taxon>
        <taxon>Ilex</taxon>
    </lineage>
</organism>
<evidence type="ECO:0000313" key="3">
    <source>
        <dbReference type="Proteomes" id="UP001642360"/>
    </source>
</evidence>
<sequence length="52" mass="5672">VLRPTRKQQGKVYFGQNLVCPDSLNQMEGKTIKVGDPIYVIKMASSCTDAAA</sequence>
<protein>
    <recommendedName>
        <fullName evidence="1">MOSC domain-containing protein</fullName>
    </recommendedName>
</protein>
<dbReference type="Proteomes" id="UP001642360">
    <property type="component" value="Unassembled WGS sequence"/>
</dbReference>
<dbReference type="InterPro" id="IPR005302">
    <property type="entry name" value="MoCF_Sase_C"/>
</dbReference>
<feature type="non-terminal residue" evidence="2">
    <location>
        <position position="1"/>
    </location>
</feature>
<reference evidence="2 3" key="1">
    <citation type="submission" date="2024-02" db="EMBL/GenBank/DDBJ databases">
        <authorList>
            <person name="Vignale AGUSTIN F."/>
            <person name="Sosa J E."/>
            <person name="Modenutti C."/>
        </authorList>
    </citation>
    <scope>NUCLEOTIDE SEQUENCE [LARGE SCALE GENOMIC DNA]</scope>
</reference>
<proteinExistence type="predicted"/>
<dbReference type="EMBL" id="CAUOFW020004602">
    <property type="protein sequence ID" value="CAK9166370.1"/>
    <property type="molecule type" value="Genomic_DNA"/>
</dbReference>